<reference evidence="1" key="1">
    <citation type="journal article" date="2021" name="PeerJ">
        <title>Extensive microbial diversity within the chicken gut microbiome revealed by metagenomics and culture.</title>
        <authorList>
            <person name="Gilroy R."/>
            <person name="Ravi A."/>
            <person name="Getino M."/>
            <person name="Pursley I."/>
            <person name="Horton D.L."/>
            <person name="Alikhan N.F."/>
            <person name="Baker D."/>
            <person name="Gharbi K."/>
            <person name="Hall N."/>
            <person name="Watson M."/>
            <person name="Adriaenssens E.M."/>
            <person name="Foster-Nyarko E."/>
            <person name="Jarju S."/>
            <person name="Secka A."/>
            <person name="Antonio M."/>
            <person name="Oren A."/>
            <person name="Chaudhuri R.R."/>
            <person name="La Ragione R."/>
            <person name="Hildebrand F."/>
            <person name="Pallen M.J."/>
        </authorList>
    </citation>
    <scope>NUCLEOTIDE SEQUENCE</scope>
    <source>
        <strain evidence="1">3204</strain>
    </source>
</reference>
<comment type="caution">
    <text evidence="1">The sequence shown here is derived from an EMBL/GenBank/DDBJ whole genome shotgun (WGS) entry which is preliminary data.</text>
</comment>
<name>A0A9D2CNH4_9LACO</name>
<evidence type="ECO:0000313" key="2">
    <source>
        <dbReference type="Proteomes" id="UP000824013"/>
    </source>
</evidence>
<dbReference type="Proteomes" id="UP000824013">
    <property type="component" value="Unassembled WGS sequence"/>
</dbReference>
<reference evidence="1" key="2">
    <citation type="submission" date="2021-04" db="EMBL/GenBank/DDBJ databases">
        <authorList>
            <person name="Gilroy R."/>
        </authorList>
    </citation>
    <scope>NUCLEOTIDE SEQUENCE</scope>
    <source>
        <strain evidence="1">3204</strain>
    </source>
</reference>
<gene>
    <name evidence="1" type="ORF">H9820_03820</name>
</gene>
<evidence type="ECO:0000313" key="1">
    <source>
        <dbReference type="EMBL" id="HIY92058.1"/>
    </source>
</evidence>
<dbReference type="EMBL" id="DXCM01000025">
    <property type="protein sequence ID" value="HIY92058.1"/>
    <property type="molecule type" value="Genomic_DNA"/>
</dbReference>
<protein>
    <submittedName>
        <fullName evidence="1">Uncharacterized protein</fullName>
    </submittedName>
</protein>
<accession>A0A9D2CNH4</accession>
<proteinExistence type="predicted"/>
<dbReference type="AlphaFoldDB" id="A0A9D2CNH4"/>
<organism evidence="1 2">
    <name type="scientific">Candidatus Companilactobacillus pullicola</name>
    <dbReference type="NCBI Taxonomy" id="2838523"/>
    <lineage>
        <taxon>Bacteria</taxon>
        <taxon>Bacillati</taxon>
        <taxon>Bacillota</taxon>
        <taxon>Bacilli</taxon>
        <taxon>Lactobacillales</taxon>
        <taxon>Lactobacillaceae</taxon>
        <taxon>Companilactobacillus</taxon>
    </lineage>
</organism>
<sequence length="218" mass="25225">MTLMTNLLENTQKDSRKNFADFYNTFDLDNIFSKPVANFVLNGKREVKNQQVVMSFLSKCISIYREHTRDYVHFSTSTHDLYEEYNLTHEIGIIPESLQVSTGREVLAINRAISDDEKSINAKATNDVRDALELDLISPKRSLDSIFNNVMAYQELDRRLMRAQIGDGLNIKTIYDVSQETKIPTDMLENLSLACHHKDDFENVYAKLTELQIPYQFN</sequence>